<proteinExistence type="predicted"/>
<dbReference type="RefSeq" id="WP_020737658.1">
    <property type="nucleotide sequence ID" value="NC_021658.1"/>
</dbReference>
<evidence type="ECO:0000313" key="2">
    <source>
        <dbReference type="Proteomes" id="UP000014803"/>
    </source>
</evidence>
<dbReference type="KEGG" id="scu:SCE1572_28740"/>
<dbReference type="EMBL" id="CP003969">
    <property type="protein sequence ID" value="AGP38110.1"/>
    <property type="molecule type" value="Genomic_DNA"/>
</dbReference>
<sequence length="250" mass="28866">MSVARCSFLVLGEDSGEGAHETLVALAKNIFRLVDSNYDWQHIRFEPPEDGNLRLVLRGNEWKNRSHPKRRDLMGYIATKLLEGDRAFVIYHIDGDRRWAERETSENVEKFRDFIEIDVRRFIEHRRQRSGRSATGELAMSQLLLLVPYYSIEAWLFQNTRAGIRFCEENPSCRGKHVDNFRAWADDRSALDDVWQPKEQICFKSQHNRQLAVGLDVETVYYAGQSLHHAVDALHQNASLIAALAATRPA</sequence>
<dbReference type="HOGENOM" id="CLU_1045469_0_0_7"/>
<dbReference type="eggNOG" id="ENOG503029G">
    <property type="taxonomic scope" value="Bacteria"/>
</dbReference>
<dbReference type="STRING" id="1254432.SCE1572_28740"/>
<evidence type="ECO:0000313" key="1">
    <source>
        <dbReference type="EMBL" id="AGP38110.1"/>
    </source>
</evidence>
<dbReference type="OrthoDB" id="5525781at2"/>
<accession>S4Y1R1</accession>
<dbReference type="AlphaFoldDB" id="S4Y1R1"/>
<gene>
    <name evidence="1" type="ORF">SCE1572_28740</name>
</gene>
<reference evidence="1 2" key="1">
    <citation type="journal article" date="2013" name="Sci. Rep.">
        <title>Extraordinary expansion of a Sorangium cellulosum genome from an alkaline milieu.</title>
        <authorList>
            <person name="Han K."/>
            <person name="Li Z.F."/>
            <person name="Peng R."/>
            <person name="Zhu L.P."/>
            <person name="Zhou T."/>
            <person name="Wang L.G."/>
            <person name="Li S.G."/>
            <person name="Zhang X.B."/>
            <person name="Hu W."/>
            <person name="Wu Z.H."/>
            <person name="Qin N."/>
            <person name="Li Y.Z."/>
        </authorList>
    </citation>
    <scope>NUCLEOTIDE SEQUENCE [LARGE SCALE GENOMIC DNA]</scope>
    <source>
        <strain evidence="1 2">So0157-2</strain>
    </source>
</reference>
<dbReference type="Proteomes" id="UP000014803">
    <property type="component" value="Chromosome"/>
</dbReference>
<name>S4Y1R1_SORCE</name>
<dbReference type="PATRIC" id="fig|1254432.3.peg.6493"/>
<protein>
    <recommendedName>
        <fullName evidence="3">DUF4276 family protein</fullName>
    </recommendedName>
</protein>
<organism evidence="1 2">
    <name type="scientific">Sorangium cellulosum So0157-2</name>
    <dbReference type="NCBI Taxonomy" id="1254432"/>
    <lineage>
        <taxon>Bacteria</taxon>
        <taxon>Pseudomonadati</taxon>
        <taxon>Myxococcota</taxon>
        <taxon>Polyangia</taxon>
        <taxon>Polyangiales</taxon>
        <taxon>Polyangiaceae</taxon>
        <taxon>Sorangium</taxon>
    </lineage>
</organism>
<evidence type="ECO:0008006" key="3">
    <source>
        <dbReference type="Google" id="ProtNLM"/>
    </source>
</evidence>